<dbReference type="CDD" id="cd03205">
    <property type="entry name" value="GST_C_6"/>
    <property type="match status" value="1"/>
</dbReference>
<dbReference type="Pfam" id="PF13410">
    <property type="entry name" value="GST_C_2"/>
    <property type="match status" value="1"/>
</dbReference>
<dbReference type="SUPFAM" id="SSF47616">
    <property type="entry name" value="GST C-terminal domain-like"/>
    <property type="match status" value="1"/>
</dbReference>
<feature type="domain" description="GST N-terminal" evidence="1">
    <location>
        <begin position="1"/>
        <end position="80"/>
    </location>
</feature>
<dbReference type="Proteomes" id="UP000315252">
    <property type="component" value="Unassembled WGS sequence"/>
</dbReference>
<evidence type="ECO:0000313" key="3">
    <source>
        <dbReference type="EMBL" id="TQV83389.1"/>
    </source>
</evidence>
<organism evidence="3 4">
    <name type="scientific">Denitrobaculum tricleocarpae</name>
    <dbReference type="NCBI Taxonomy" id="2591009"/>
    <lineage>
        <taxon>Bacteria</taxon>
        <taxon>Pseudomonadati</taxon>
        <taxon>Pseudomonadota</taxon>
        <taxon>Alphaproteobacteria</taxon>
        <taxon>Rhodospirillales</taxon>
        <taxon>Rhodospirillaceae</taxon>
        <taxon>Denitrobaculum</taxon>
    </lineage>
</organism>
<dbReference type="PANTHER" id="PTHR44051">
    <property type="entry name" value="GLUTATHIONE S-TRANSFERASE-RELATED"/>
    <property type="match status" value="1"/>
</dbReference>
<evidence type="ECO:0000313" key="4">
    <source>
        <dbReference type="Proteomes" id="UP000315252"/>
    </source>
</evidence>
<dbReference type="Gene3D" id="3.40.30.10">
    <property type="entry name" value="Glutaredoxin"/>
    <property type="match status" value="1"/>
</dbReference>
<dbReference type="EMBL" id="VHSH01000001">
    <property type="protein sequence ID" value="TQV83389.1"/>
    <property type="molecule type" value="Genomic_DNA"/>
</dbReference>
<dbReference type="OrthoDB" id="9795329at2"/>
<keyword evidence="3" id="KW-0808">Transferase</keyword>
<dbReference type="Pfam" id="PF13409">
    <property type="entry name" value="GST_N_2"/>
    <property type="match status" value="1"/>
</dbReference>
<evidence type="ECO:0000259" key="2">
    <source>
        <dbReference type="PROSITE" id="PS50405"/>
    </source>
</evidence>
<dbReference type="InterPro" id="IPR036282">
    <property type="entry name" value="Glutathione-S-Trfase_C_sf"/>
</dbReference>
<comment type="caution">
    <text evidence="3">The sequence shown here is derived from an EMBL/GenBank/DDBJ whole genome shotgun (WGS) entry which is preliminary data.</text>
</comment>
<reference evidence="3 4" key="1">
    <citation type="submission" date="2019-06" db="EMBL/GenBank/DDBJ databases">
        <title>Whole genome sequence for Rhodospirillaceae sp. R148.</title>
        <authorList>
            <person name="Wang G."/>
        </authorList>
    </citation>
    <scope>NUCLEOTIDE SEQUENCE [LARGE SCALE GENOMIC DNA]</scope>
    <source>
        <strain evidence="3 4">R148</strain>
    </source>
</reference>
<dbReference type="InterPro" id="IPR004045">
    <property type="entry name" value="Glutathione_S-Trfase_N"/>
</dbReference>
<dbReference type="RefSeq" id="WP_142894626.1">
    <property type="nucleotide sequence ID" value="NZ_ML660052.1"/>
</dbReference>
<feature type="domain" description="GST C-terminal" evidence="2">
    <location>
        <begin position="85"/>
        <end position="209"/>
    </location>
</feature>
<dbReference type="PANTHER" id="PTHR44051:SF8">
    <property type="entry name" value="GLUTATHIONE S-TRANSFERASE GSTA"/>
    <property type="match status" value="1"/>
</dbReference>
<keyword evidence="4" id="KW-1185">Reference proteome</keyword>
<dbReference type="PROSITE" id="PS50405">
    <property type="entry name" value="GST_CTER"/>
    <property type="match status" value="1"/>
</dbReference>
<name>A0A545U1M9_9PROT</name>
<accession>A0A545U1M9</accession>
<gene>
    <name evidence="3" type="ORF">FKG95_01965</name>
</gene>
<evidence type="ECO:0000259" key="1">
    <source>
        <dbReference type="PROSITE" id="PS50404"/>
    </source>
</evidence>
<sequence length="209" mass="23088">MHLRHSATSPYARKVRVLAQEAGLSDRIELHDDNPMGPGSDLSSINPLGKVPALILDDGMVLCDSPVICQYLDSLHDGEKFTPESGSARFADLNLEALADGLLDAALARMVEMRMRPENLRWEGHHKRMRAKISRTLDHFESMIADGSLPSVPADNRPTLGIIAVGCALGYLDLRFAVDNWREGRPGLTSWYETLSARPSMQDTRPPES</sequence>
<dbReference type="InterPro" id="IPR010987">
    <property type="entry name" value="Glutathione-S-Trfase_C-like"/>
</dbReference>
<dbReference type="PROSITE" id="PS50404">
    <property type="entry name" value="GST_NTER"/>
    <property type="match status" value="1"/>
</dbReference>
<dbReference type="SUPFAM" id="SSF52833">
    <property type="entry name" value="Thioredoxin-like"/>
    <property type="match status" value="1"/>
</dbReference>
<dbReference type="CDD" id="cd03049">
    <property type="entry name" value="GST_N_3"/>
    <property type="match status" value="1"/>
</dbReference>
<proteinExistence type="predicted"/>
<dbReference type="AlphaFoldDB" id="A0A545U1M9"/>
<protein>
    <submittedName>
        <fullName evidence="3">Glutathione S-transferase</fullName>
    </submittedName>
</protein>
<dbReference type="Gene3D" id="1.20.1050.10">
    <property type="match status" value="1"/>
</dbReference>
<dbReference type="GO" id="GO:0016740">
    <property type="term" value="F:transferase activity"/>
    <property type="evidence" value="ECO:0007669"/>
    <property type="project" value="UniProtKB-KW"/>
</dbReference>
<dbReference type="InterPro" id="IPR036249">
    <property type="entry name" value="Thioredoxin-like_sf"/>
</dbReference>